<dbReference type="Pfam" id="PF02810">
    <property type="entry name" value="SEC-C"/>
    <property type="match status" value="1"/>
</dbReference>
<dbReference type="RefSeq" id="WP_263053000.1">
    <property type="nucleotide sequence ID" value="NZ_CP106735.1"/>
</dbReference>
<reference evidence="2" key="1">
    <citation type="submission" date="2022-10" db="EMBL/GenBank/DDBJ databases">
        <title>Comparative genomics and taxonomic characterization of three novel marine species of genus Reichenbachiella exhibiting antioxidant and polysaccharide degradation activities.</title>
        <authorList>
            <person name="Muhammad N."/>
            <person name="Lee Y.-J."/>
            <person name="Ko J."/>
            <person name="Kim S.-G."/>
        </authorList>
    </citation>
    <scope>NUCLEOTIDE SEQUENCE</scope>
    <source>
        <strain evidence="2">Wsw4-B4</strain>
    </source>
</reference>
<dbReference type="Pfam" id="PF17775">
    <property type="entry name" value="YchJ_M-like"/>
    <property type="match status" value="1"/>
</dbReference>
<dbReference type="InterPro" id="IPR032710">
    <property type="entry name" value="NTF2-like_dom_sf"/>
</dbReference>
<dbReference type="InterPro" id="IPR048469">
    <property type="entry name" value="YchJ-like_M"/>
</dbReference>
<gene>
    <name evidence="2" type="ORF">N7E81_09230</name>
</gene>
<organism evidence="2 3">
    <name type="scientific">Reichenbachiella carrageenanivorans</name>
    <dbReference type="NCBI Taxonomy" id="2979869"/>
    <lineage>
        <taxon>Bacteria</taxon>
        <taxon>Pseudomonadati</taxon>
        <taxon>Bacteroidota</taxon>
        <taxon>Cytophagia</taxon>
        <taxon>Cytophagales</taxon>
        <taxon>Reichenbachiellaceae</taxon>
        <taxon>Reichenbachiella</taxon>
    </lineage>
</organism>
<dbReference type="NCBIfam" id="NF002449">
    <property type="entry name" value="PRK01617.1"/>
    <property type="match status" value="1"/>
</dbReference>
<evidence type="ECO:0000313" key="2">
    <source>
        <dbReference type="EMBL" id="UXX81276.1"/>
    </source>
</evidence>
<dbReference type="Proteomes" id="UP001062165">
    <property type="component" value="Chromosome"/>
</dbReference>
<dbReference type="EMBL" id="CP106735">
    <property type="protein sequence ID" value="UXX81276.1"/>
    <property type="molecule type" value="Genomic_DNA"/>
</dbReference>
<protein>
    <submittedName>
        <fullName evidence="2">YchJ family protein</fullName>
    </submittedName>
</protein>
<dbReference type="PANTHER" id="PTHR33747:SF1">
    <property type="entry name" value="ADENYLATE CYCLASE-ASSOCIATED CAP C-TERMINAL DOMAIN-CONTAINING PROTEIN"/>
    <property type="match status" value="1"/>
</dbReference>
<dbReference type="SUPFAM" id="SSF103642">
    <property type="entry name" value="Sec-C motif"/>
    <property type="match status" value="1"/>
</dbReference>
<dbReference type="InterPro" id="IPR004027">
    <property type="entry name" value="SEC_C_motif"/>
</dbReference>
<evidence type="ECO:0000313" key="3">
    <source>
        <dbReference type="Proteomes" id="UP001062165"/>
    </source>
</evidence>
<evidence type="ECO:0000259" key="1">
    <source>
        <dbReference type="Pfam" id="PF17775"/>
    </source>
</evidence>
<proteinExistence type="predicted"/>
<dbReference type="PANTHER" id="PTHR33747">
    <property type="entry name" value="UPF0225 PROTEIN SCO1677"/>
    <property type="match status" value="1"/>
</dbReference>
<name>A0ABY6D558_9BACT</name>
<feature type="domain" description="YchJ-like middle NTF2-like" evidence="1">
    <location>
        <begin position="27"/>
        <end position="127"/>
    </location>
</feature>
<keyword evidence="3" id="KW-1185">Reference proteome</keyword>
<dbReference type="Gene3D" id="3.10.450.50">
    <property type="match status" value="1"/>
</dbReference>
<dbReference type="NCBIfam" id="NF002486">
    <property type="entry name" value="PRK01752.1"/>
    <property type="match status" value="1"/>
</dbReference>
<accession>A0ABY6D558</accession>
<dbReference type="SUPFAM" id="SSF54427">
    <property type="entry name" value="NTF2-like"/>
    <property type="match status" value="1"/>
</dbReference>
<sequence>MSTCPCCSEKPFIECCEPILKNQSAPTALALMRSRYTAFHRGLAGYLQDTTHERTRQQNKLSDLETWSSENDWIQLEILDTTRGQAADENGTVEFKAHFKDKHGSHQIHHERSNFSKEKGKWYYVDGRIFPQYTVPEPKISRNGPCPCGSGKKYKKCCA</sequence>